<dbReference type="AlphaFoldDB" id="A0A812TMA4"/>
<keyword evidence="10" id="KW-0407">Ion channel</keyword>
<evidence type="ECO:0000256" key="8">
    <source>
        <dbReference type="ARBA" id="ARBA00023180"/>
    </source>
</evidence>
<evidence type="ECO:0000256" key="2">
    <source>
        <dbReference type="ARBA" id="ARBA00022448"/>
    </source>
</evidence>
<evidence type="ECO:0000256" key="11">
    <source>
        <dbReference type="SAM" id="Phobius"/>
    </source>
</evidence>
<dbReference type="Pfam" id="PF00060">
    <property type="entry name" value="Lig_chan"/>
    <property type="match status" value="1"/>
</dbReference>
<evidence type="ECO:0000256" key="5">
    <source>
        <dbReference type="ARBA" id="ARBA00023065"/>
    </source>
</evidence>
<protein>
    <submittedName>
        <fullName evidence="14">Kbp protein</fullName>
    </submittedName>
</protein>
<keyword evidence="5" id="KW-0406">Ion transport</keyword>
<keyword evidence="4 11" id="KW-1133">Transmembrane helix</keyword>
<feature type="domain" description="Ionotropic glutamate receptor C-terminal" evidence="13">
    <location>
        <begin position="180"/>
        <end position="446"/>
    </location>
</feature>
<feature type="signal peptide" evidence="12">
    <location>
        <begin position="1"/>
        <end position="20"/>
    </location>
</feature>
<comment type="caution">
    <text evidence="14">The sequence shown here is derived from an EMBL/GenBank/DDBJ whole genome shotgun (WGS) entry which is preliminary data.</text>
</comment>
<evidence type="ECO:0000256" key="4">
    <source>
        <dbReference type="ARBA" id="ARBA00022989"/>
    </source>
</evidence>
<keyword evidence="2" id="KW-0813">Transport</keyword>
<name>A0A812TMA4_9DINO</name>
<dbReference type="Gene3D" id="1.10.287.70">
    <property type="match status" value="1"/>
</dbReference>
<dbReference type="Proteomes" id="UP000604046">
    <property type="component" value="Unassembled WGS sequence"/>
</dbReference>
<evidence type="ECO:0000313" key="14">
    <source>
        <dbReference type="EMBL" id="CAE7531692.1"/>
    </source>
</evidence>
<sequence>MAAAVVLTVLGALIAVGTDAWKLDFCPDFQKVQEGTLLLEHALAGKHLTFGMPLWDQTDPTGFKWKNGQPSVLEHDADVTDLVKGLHVSILEAVAKHANFTYTIRVNTKDLPGSSQWLLSEAHNYDIVLGSWTDSLKRRQAGYLQPYPLVKKDPRLIVLKQIEDPPLQDVILTFLKPFSTNLWVTLLVCGIVTAGFMWLFETSQVSIEEGGEVEMSIDREGALKSMWLSGLQFTGGGGYAPVTAWGRLLLLSWSFVIMVVVAAYTANLATFLIVQQKATATLSSFEDAQEQRATICSRMKWSIGEIVEDRANGLIRFVDVTTANASQVRKALDEGKCQAYVSYDDIGQLYLSQKSFNAGCKYGFVGGAIEPLIGGWPMSVISLGCPLLLLTSLAVAMKVLDQQGALQEIWDTFATSLADMEACSKPEVADDGSMGVREMMGVLFVHTVFLGVAGAAWYYYKNKEGNDAASRPLTRCFQDDEEESASNSAEEEKWGQFDRAYNEAFEALQRMKQFREASS</sequence>
<evidence type="ECO:0000256" key="1">
    <source>
        <dbReference type="ARBA" id="ARBA00004141"/>
    </source>
</evidence>
<feature type="transmembrane region" description="Helical" evidence="11">
    <location>
        <begin position="439"/>
        <end position="460"/>
    </location>
</feature>
<reference evidence="14" key="1">
    <citation type="submission" date="2021-02" db="EMBL/GenBank/DDBJ databases">
        <authorList>
            <person name="Dougan E. K."/>
            <person name="Rhodes N."/>
            <person name="Thang M."/>
            <person name="Chan C."/>
        </authorList>
    </citation>
    <scope>NUCLEOTIDE SEQUENCE</scope>
</reference>
<evidence type="ECO:0000256" key="3">
    <source>
        <dbReference type="ARBA" id="ARBA00022692"/>
    </source>
</evidence>
<keyword evidence="6 11" id="KW-0472">Membrane</keyword>
<evidence type="ECO:0000256" key="6">
    <source>
        <dbReference type="ARBA" id="ARBA00023136"/>
    </source>
</evidence>
<proteinExistence type="predicted"/>
<evidence type="ECO:0000259" key="13">
    <source>
        <dbReference type="Pfam" id="PF00060"/>
    </source>
</evidence>
<feature type="transmembrane region" description="Helical" evidence="11">
    <location>
        <begin position="248"/>
        <end position="274"/>
    </location>
</feature>
<dbReference type="InterPro" id="IPR001320">
    <property type="entry name" value="Iontro_rcpt_C"/>
</dbReference>
<organism evidence="14 15">
    <name type="scientific">Symbiodinium natans</name>
    <dbReference type="NCBI Taxonomy" id="878477"/>
    <lineage>
        <taxon>Eukaryota</taxon>
        <taxon>Sar</taxon>
        <taxon>Alveolata</taxon>
        <taxon>Dinophyceae</taxon>
        <taxon>Suessiales</taxon>
        <taxon>Symbiodiniaceae</taxon>
        <taxon>Symbiodinium</taxon>
    </lineage>
</organism>
<keyword evidence="7" id="KW-0675">Receptor</keyword>
<keyword evidence="12" id="KW-0732">Signal</keyword>
<keyword evidence="8" id="KW-0325">Glycoprotein</keyword>
<dbReference type="PANTHER" id="PTHR18966">
    <property type="entry name" value="IONOTROPIC GLUTAMATE RECEPTOR"/>
    <property type="match status" value="1"/>
</dbReference>
<comment type="subcellular location">
    <subcellularLocation>
        <location evidence="1">Membrane</location>
        <topology evidence="1">Multi-pass membrane protein</topology>
    </subcellularLocation>
</comment>
<feature type="transmembrane region" description="Helical" evidence="11">
    <location>
        <begin position="380"/>
        <end position="400"/>
    </location>
</feature>
<accession>A0A812TMA4</accession>
<dbReference type="SUPFAM" id="SSF53850">
    <property type="entry name" value="Periplasmic binding protein-like II"/>
    <property type="match status" value="1"/>
</dbReference>
<keyword evidence="9" id="KW-1071">Ligand-gated ion channel</keyword>
<dbReference type="InterPro" id="IPR015683">
    <property type="entry name" value="Ionotropic_Glu_rcpt"/>
</dbReference>
<keyword evidence="3 11" id="KW-0812">Transmembrane</keyword>
<evidence type="ECO:0000256" key="7">
    <source>
        <dbReference type="ARBA" id="ARBA00023170"/>
    </source>
</evidence>
<feature type="chain" id="PRO_5032670942" evidence="12">
    <location>
        <begin position="21"/>
        <end position="519"/>
    </location>
</feature>
<keyword evidence="15" id="KW-1185">Reference proteome</keyword>
<gene>
    <name evidence="14" type="primary">kbp</name>
    <name evidence="14" type="ORF">SNAT2548_LOCUS29791</name>
</gene>
<dbReference type="GO" id="GO:0016020">
    <property type="term" value="C:membrane"/>
    <property type="evidence" value="ECO:0007669"/>
    <property type="project" value="UniProtKB-SubCell"/>
</dbReference>
<evidence type="ECO:0000256" key="9">
    <source>
        <dbReference type="ARBA" id="ARBA00023286"/>
    </source>
</evidence>
<evidence type="ECO:0000256" key="12">
    <source>
        <dbReference type="SAM" id="SignalP"/>
    </source>
</evidence>
<dbReference type="GO" id="GO:0015276">
    <property type="term" value="F:ligand-gated monoatomic ion channel activity"/>
    <property type="evidence" value="ECO:0007669"/>
    <property type="project" value="InterPro"/>
</dbReference>
<evidence type="ECO:0000313" key="15">
    <source>
        <dbReference type="Proteomes" id="UP000604046"/>
    </source>
</evidence>
<feature type="transmembrane region" description="Helical" evidence="11">
    <location>
        <begin position="182"/>
        <end position="200"/>
    </location>
</feature>
<dbReference type="OrthoDB" id="5984008at2759"/>
<dbReference type="EMBL" id="CAJNDS010002576">
    <property type="protein sequence ID" value="CAE7531692.1"/>
    <property type="molecule type" value="Genomic_DNA"/>
</dbReference>
<evidence type="ECO:0000256" key="10">
    <source>
        <dbReference type="ARBA" id="ARBA00023303"/>
    </source>
</evidence>